<name>G7DZ61_MIXOS</name>
<feature type="region of interest" description="Disordered" evidence="2">
    <location>
        <begin position="213"/>
        <end position="237"/>
    </location>
</feature>
<accession>G7DZ61</accession>
<gene>
    <name evidence="3" type="primary">Mo02528</name>
    <name evidence="3" type="ORF">E5Q_02528</name>
</gene>
<organism evidence="3 4">
    <name type="scientific">Mixia osmundae (strain CBS 9802 / IAM 14324 / JCM 22182 / KY 12970)</name>
    <dbReference type="NCBI Taxonomy" id="764103"/>
    <lineage>
        <taxon>Eukaryota</taxon>
        <taxon>Fungi</taxon>
        <taxon>Dikarya</taxon>
        <taxon>Basidiomycota</taxon>
        <taxon>Pucciniomycotina</taxon>
        <taxon>Mixiomycetes</taxon>
        <taxon>Mixiales</taxon>
        <taxon>Mixiaceae</taxon>
        <taxon>Mixia</taxon>
    </lineage>
</organism>
<dbReference type="AlphaFoldDB" id="G7DZ61"/>
<feature type="compositionally biased region" description="Basic residues" evidence="2">
    <location>
        <begin position="222"/>
        <end position="232"/>
    </location>
</feature>
<dbReference type="eggNOG" id="KOG3034">
    <property type="taxonomic scope" value="Eukaryota"/>
</dbReference>
<dbReference type="OMA" id="LHERMVN"/>
<dbReference type="PANTHER" id="PTHR13261:SF0">
    <property type="entry name" value="BRCA2 AND CDKN1A-INTERACTING PROTEIN"/>
    <property type="match status" value="1"/>
</dbReference>
<dbReference type="Proteomes" id="UP000009131">
    <property type="component" value="Unassembled WGS sequence"/>
</dbReference>
<evidence type="ECO:0008006" key="5">
    <source>
        <dbReference type="Google" id="ProtNLM"/>
    </source>
</evidence>
<proteinExistence type="inferred from homology"/>
<evidence type="ECO:0000313" key="4">
    <source>
        <dbReference type="Proteomes" id="UP000009131"/>
    </source>
</evidence>
<comment type="caution">
    <text evidence="3">The sequence shown here is derived from an EMBL/GenBank/DDBJ whole genome shotgun (WGS) entry which is preliminary data.</text>
</comment>
<reference evidence="3 4" key="2">
    <citation type="journal article" date="2012" name="Open Biol.">
        <title>Characteristics of nucleosomes and linker DNA regions on the genome of the basidiomycete Mixia osmundae revealed by mono- and dinucleosome mapping.</title>
        <authorList>
            <person name="Nishida H."/>
            <person name="Kondo S."/>
            <person name="Matsumoto T."/>
            <person name="Suzuki Y."/>
            <person name="Yoshikawa H."/>
            <person name="Taylor T.D."/>
            <person name="Sugiyama J."/>
        </authorList>
    </citation>
    <scope>NUCLEOTIDE SEQUENCE [LARGE SCALE GENOMIC DNA]</scope>
    <source>
        <strain evidence="4">CBS 9802 / IAM 14324 / JCM 22182 / KY 12970</strain>
    </source>
</reference>
<dbReference type="EMBL" id="BABT02000067">
    <property type="protein sequence ID" value="GAA95871.1"/>
    <property type="molecule type" value="Genomic_DNA"/>
</dbReference>
<keyword evidence="4" id="KW-1185">Reference proteome</keyword>
<dbReference type="OrthoDB" id="27543at2759"/>
<dbReference type="GO" id="GO:0005634">
    <property type="term" value="C:nucleus"/>
    <property type="evidence" value="ECO:0007669"/>
    <property type="project" value="TreeGrafter"/>
</dbReference>
<reference evidence="3 4" key="1">
    <citation type="journal article" date="2011" name="J. Gen. Appl. Microbiol.">
        <title>Draft genome sequencing of the enigmatic basidiomycete Mixia osmundae.</title>
        <authorList>
            <person name="Nishida H."/>
            <person name="Nagatsuka Y."/>
            <person name="Sugiyama J."/>
        </authorList>
    </citation>
    <scope>NUCLEOTIDE SEQUENCE [LARGE SCALE GENOMIC DNA]</scope>
    <source>
        <strain evidence="4">CBS 9802 / IAM 14324 / JCM 22182 / KY 12970</strain>
    </source>
</reference>
<dbReference type="InParanoid" id="G7DZ61"/>
<sequence length="307" mass="33029">MASTDDEQQELVDVTFDFFGLEAVDYHGIRALLNQLLAHDASLIRTEALADWLVAPTQTGVAMSKAGTTVKTDGEASDPLALCAYVPLCPLPANTSDEATAALAGLTSWLAQRVLASTAQSRQGLRTIDEDIAKTLAQRLSAAQSAPSLGLIVSERLLNMPAQIVAPLLRITLEDMASIPNANDKDAQILLLSRIYVAASEDDADDLRFAQASQDLTNGSTPKKRRKAKTPKKQAQEAQLYPYHVEDEILAQNAKHVLDFAYQQAPARTQEAEGLDFGVEMFGTLMLFDRSSLDGLVGALEQAGSST</sequence>
<evidence type="ECO:0000256" key="2">
    <source>
        <dbReference type="SAM" id="MobiDB-lite"/>
    </source>
</evidence>
<dbReference type="FunCoup" id="G7DZ61">
    <property type="interactions" value="675"/>
</dbReference>
<dbReference type="RefSeq" id="XP_014566864.1">
    <property type="nucleotide sequence ID" value="XM_014711378.1"/>
</dbReference>
<comment type="similarity">
    <text evidence="1">Belongs to the BCP1 family.</text>
</comment>
<dbReference type="InterPro" id="IPR025602">
    <property type="entry name" value="BCP1_family"/>
</dbReference>
<dbReference type="HOGENOM" id="CLU_068770_2_0_1"/>
<evidence type="ECO:0000313" key="3">
    <source>
        <dbReference type="EMBL" id="GAA95871.1"/>
    </source>
</evidence>
<dbReference type="PANTHER" id="PTHR13261">
    <property type="entry name" value="BRCA2 AND CDKN1A INTERACTING PROTEIN"/>
    <property type="match status" value="1"/>
</dbReference>
<dbReference type="Pfam" id="PF13862">
    <property type="entry name" value="BCCIP"/>
    <property type="match status" value="1"/>
</dbReference>
<evidence type="ECO:0000256" key="1">
    <source>
        <dbReference type="ARBA" id="ARBA00006781"/>
    </source>
</evidence>
<dbReference type="STRING" id="764103.G7DZ61"/>
<protein>
    <recommendedName>
        <fullName evidence="5">Protein BCP1</fullName>
    </recommendedName>
</protein>